<evidence type="ECO:0000313" key="4">
    <source>
        <dbReference type="Proteomes" id="UP000254437"/>
    </source>
</evidence>
<sequence length="94" mass="10878">MSDTYVVLTISIVATIVQAIFWRWVATLSSSQDENRLQINQLKSDIAELRSEMYKNYQSKADSHKDNDRIMQSLQEIKTELGKVNDKLDKKADK</sequence>
<feature type="transmembrane region" description="Helical" evidence="2">
    <location>
        <begin position="6"/>
        <end position="26"/>
    </location>
</feature>
<accession>A0A378TUG3</accession>
<dbReference type="Proteomes" id="UP000254437">
    <property type="component" value="Unassembled WGS sequence"/>
</dbReference>
<keyword evidence="2" id="KW-0472">Membrane</keyword>
<organism evidence="3 4">
    <name type="scientific">Moraxella lacunata</name>
    <dbReference type="NCBI Taxonomy" id="477"/>
    <lineage>
        <taxon>Bacteria</taxon>
        <taxon>Pseudomonadati</taxon>
        <taxon>Pseudomonadota</taxon>
        <taxon>Gammaproteobacteria</taxon>
        <taxon>Moraxellales</taxon>
        <taxon>Moraxellaceae</taxon>
        <taxon>Moraxella</taxon>
    </lineage>
</organism>
<keyword evidence="2" id="KW-0812">Transmembrane</keyword>
<dbReference type="AlphaFoldDB" id="A0A378TUG3"/>
<keyword evidence="2" id="KW-1133">Transmembrane helix</keyword>
<evidence type="ECO:0000256" key="1">
    <source>
        <dbReference type="SAM" id="Coils"/>
    </source>
</evidence>
<dbReference type="RefSeq" id="WP_115008192.1">
    <property type="nucleotide sequence ID" value="NZ_UGQU01000003.1"/>
</dbReference>
<gene>
    <name evidence="3" type="ORF">NCTC10359_02356</name>
</gene>
<evidence type="ECO:0000256" key="2">
    <source>
        <dbReference type="SAM" id="Phobius"/>
    </source>
</evidence>
<evidence type="ECO:0000313" key="3">
    <source>
        <dbReference type="EMBL" id="STZ63914.1"/>
    </source>
</evidence>
<reference evidence="3 4" key="1">
    <citation type="submission" date="2018-06" db="EMBL/GenBank/DDBJ databases">
        <authorList>
            <consortium name="Pathogen Informatics"/>
            <person name="Doyle S."/>
        </authorList>
    </citation>
    <scope>NUCLEOTIDE SEQUENCE [LARGE SCALE GENOMIC DNA]</scope>
    <source>
        <strain evidence="3 4">NCTC10359</strain>
    </source>
</reference>
<feature type="coiled-coil region" evidence="1">
    <location>
        <begin position="32"/>
        <end position="94"/>
    </location>
</feature>
<protein>
    <submittedName>
        <fullName evidence="3">Uncharacterized protein</fullName>
    </submittedName>
</protein>
<keyword evidence="1" id="KW-0175">Coiled coil</keyword>
<proteinExistence type="predicted"/>
<dbReference type="EMBL" id="UGQU01000003">
    <property type="protein sequence ID" value="STZ63914.1"/>
    <property type="molecule type" value="Genomic_DNA"/>
</dbReference>
<name>A0A378TUG3_MORLA</name>